<evidence type="ECO:0000256" key="1">
    <source>
        <dbReference type="SAM" id="Phobius"/>
    </source>
</evidence>
<dbReference type="GeneTree" id="ENSGT01150000287221"/>
<organism evidence="2 3">
    <name type="scientific">Denticeps clupeoides</name>
    <name type="common">denticle herring</name>
    <dbReference type="NCBI Taxonomy" id="299321"/>
    <lineage>
        <taxon>Eukaryota</taxon>
        <taxon>Metazoa</taxon>
        <taxon>Chordata</taxon>
        <taxon>Craniata</taxon>
        <taxon>Vertebrata</taxon>
        <taxon>Euteleostomi</taxon>
        <taxon>Actinopterygii</taxon>
        <taxon>Neopterygii</taxon>
        <taxon>Teleostei</taxon>
        <taxon>Clupei</taxon>
        <taxon>Clupeiformes</taxon>
        <taxon>Denticipitoidei</taxon>
        <taxon>Denticipitidae</taxon>
        <taxon>Denticeps</taxon>
    </lineage>
</organism>
<proteinExistence type="predicted"/>
<keyword evidence="1" id="KW-0472">Membrane</keyword>
<keyword evidence="1" id="KW-1133">Transmembrane helix</keyword>
<dbReference type="AlphaFoldDB" id="A0AAY4ANX2"/>
<evidence type="ECO:0000313" key="2">
    <source>
        <dbReference type="Ensembl" id="ENSDCDP00010009990.1"/>
    </source>
</evidence>
<dbReference type="Ensembl" id="ENSDCDT00010010484.1">
    <property type="protein sequence ID" value="ENSDCDP00010009990.1"/>
    <property type="gene ID" value="ENSDCDG00010004439.1"/>
</dbReference>
<feature type="transmembrane region" description="Helical" evidence="1">
    <location>
        <begin position="12"/>
        <end position="29"/>
    </location>
</feature>
<name>A0AAY4ANX2_9TELE</name>
<accession>A0AAY4ANX2</accession>
<reference evidence="2 3" key="1">
    <citation type="submission" date="2020-06" db="EMBL/GenBank/DDBJ databases">
        <authorList>
            <consortium name="Wellcome Sanger Institute Data Sharing"/>
        </authorList>
    </citation>
    <scope>NUCLEOTIDE SEQUENCE [LARGE SCALE GENOMIC DNA]</scope>
</reference>
<evidence type="ECO:0000313" key="3">
    <source>
        <dbReference type="Proteomes" id="UP000694580"/>
    </source>
</evidence>
<reference evidence="2" key="3">
    <citation type="submission" date="2025-09" db="UniProtKB">
        <authorList>
            <consortium name="Ensembl"/>
        </authorList>
    </citation>
    <scope>IDENTIFICATION</scope>
</reference>
<evidence type="ECO:0008006" key="4">
    <source>
        <dbReference type="Google" id="ProtNLM"/>
    </source>
</evidence>
<protein>
    <recommendedName>
        <fullName evidence="4">ATP synthase F0 subunit 8</fullName>
    </recommendedName>
</protein>
<keyword evidence="3" id="KW-1185">Reference proteome</keyword>
<reference evidence="2" key="2">
    <citation type="submission" date="2025-08" db="UniProtKB">
        <authorList>
            <consortium name="Ensembl"/>
        </authorList>
    </citation>
    <scope>IDENTIFICATION</scope>
</reference>
<sequence length="50" mass="5907">MKNQSWIRKNWLWVAGGSFLGIHLVTWLMQKAMKSSVRTEMQLKQKDEGE</sequence>
<keyword evidence="1" id="KW-0812">Transmembrane</keyword>
<dbReference type="Proteomes" id="UP000694580">
    <property type="component" value="Chromosome 3"/>
</dbReference>